<sequence length="127" mass="14962">MVPSKTFNQWSNHINARKEYAWFHNDHQVIHYIMGQIACPLCGCMFDIEIGGRTMTPPDAIDYIYEQNVNGIWLGRFKSRVCMKCKSVIGGLRYKHRSEFYSNYAFKQQLMCNPNLEFDLVSYRGYD</sequence>
<organism evidence="1">
    <name type="scientific">Megaviridae environmental sample</name>
    <dbReference type="NCBI Taxonomy" id="1737588"/>
    <lineage>
        <taxon>Viruses</taxon>
        <taxon>Varidnaviria</taxon>
        <taxon>Bamfordvirae</taxon>
        <taxon>Nucleocytoviricota</taxon>
        <taxon>Megaviricetes</taxon>
        <taxon>Imitervirales</taxon>
        <taxon>Mimiviridae</taxon>
        <taxon>environmental samples</taxon>
    </lineage>
</organism>
<reference evidence="1" key="1">
    <citation type="journal article" date="2019" name="Philos. Trans. R. Soc. Lond., B, Biol. Sci.">
        <title>Targeted metagenomic recovery of four divergent viruses reveals shared and distinctive characteristics of giant viruses of marine eukaryotes.</title>
        <authorList>
            <person name="Needham D.M."/>
            <person name="Poirier C."/>
            <person name="Hehenberger E."/>
            <person name="Jimenez V."/>
            <person name="Swalwell J.E."/>
            <person name="Santoro A.E."/>
            <person name="Worden A.Z."/>
        </authorList>
    </citation>
    <scope>NUCLEOTIDE SEQUENCE</scope>
    <source>
        <strain evidence="1">OPacV-662</strain>
    </source>
</reference>
<name>A0A5J6VJA6_9VIRU</name>
<dbReference type="EMBL" id="MN448274">
    <property type="protein sequence ID" value="QFG73923.1"/>
    <property type="molecule type" value="Genomic_DNA"/>
</dbReference>
<proteinExistence type="predicted"/>
<protein>
    <submittedName>
        <fullName evidence="1">Uncharacterized protein</fullName>
    </submittedName>
</protein>
<evidence type="ECO:0000313" key="1">
    <source>
        <dbReference type="EMBL" id="QFG73923.1"/>
    </source>
</evidence>
<accession>A0A5J6VJA6</accession>